<keyword evidence="1" id="KW-0472">Membrane</keyword>
<feature type="transmembrane region" description="Helical" evidence="1">
    <location>
        <begin position="12"/>
        <end position="32"/>
    </location>
</feature>
<evidence type="ECO:0000259" key="2">
    <source>
        <dbReference type="PROSITE" id="PS50076"/>
    </source>
</evidence>
<gene>
    <name evidence="3" type="ORF">GGR42_002111</name>
</gene>
<dbReference type="SUPFAM" id="SSF158682">
    <property type="entry name" value="TerB-like"/>
    <property type="match status" value="1"/>
</dbReference>
<dbReference type="InterPro" id="IPR007791">
    <property type="entry name" value="DjlA_N"/>
</dbReference>
<comment type="caution">
    <text evidence="3">The sequence shown here is derived from an EMBL/GenBank/DDBJ whole genome shotgun (WGS) entry which is preliminary data.</text>
</comment>
<dbReference type="Pfam" id="PF05099">
    <property type="entry name" value="TerB"/>
    <property type="match status" value="1"/>
</dbReference>
<dbReference type="InterPro" id="IPR050817">
    <property type="entry name" value="DjlA_DnaK_co-chaperone"/>
</dbReference>
<name>A0A846R4B7_9FLAO</name>
<protein>
    <submittedName>
        <fullName evidence="3">DnaJ like chaperone protein</fullName>
    </submittedName>
</protein>
<dbReference type="InterPro" id="IPR001623">
    <property type="entry name" value="DnaJ_domain"/>
</dbReference>
<dbReference type="EMBL" id="JAATJJ010000001">
    <property type="protein sequence ID" value="NJB71649.1"/>
    <property type="molecule type" value="Genomic_DNA"/>
</dbReference>
<dbReference type="CDD" id="cd06257">
    <property type="entry name" value="DnaJ"/>
    <property type="match status" value="1"/>
</dbReference>
<keyword evidence="1" id="KW-1133">Transmembrane helix</keyword>
<dbReference type="PROSITE" id="PS50076">
    <property type="entry name" value="DNAJ_2"/>
    <property type="match status" value="1"/>
</dbReference>
<dbReference type="AlphaFoldDB" id="A0A846R4B7"/>
<dbReference type="Proteomes" id="UP000590442">
    <property type="component" value="Unassembled WGS sequence"/>
</dbReference>
<keyword evidence="4" id="KW-1185">Reference proteome</keyword>
<evidence type="ECO:0000256" key="1">
    <source>
        <dbReference type="SAM" id="Phobius"/>
    </source>
</evidence>
<feature type="domain" description="J" evidence="2">
    <location>
        <begin position="193"/>
        <end position="255"/>
    </location>
</feature>
<dbReference type="CDD" id="cd07316">
    <property type="entry name" value="terB_like_DjlA"/>
    <property type="match status" value="1"/>
</dbReference>
<reference evidence="3 4" key="1">
    <citation type="submission" date="2020-03" db="EMBL/GenBank/DDBJ databases">
        <title>Genomic Encyclopedia of Type Strains, Phase IV (KMG-IV): sequencing the most valuable type-strain genomes for metagenomic binning, comparative biology and taxonomic classification.</title>
        <authorList>
            <person name="Goeker M."/>
        </authorList>
    </citation>
    <scope>NUCLEOTIDE SEQUENCE [LARGE SCALE GENOMIC DNA]</scope>
    <source>
        <strain evidence="3 4">DSM 29762</strain>
    </source>
</reference>
<dbReference type="Gene3D" id="1.10.287.110">
    <property type="entry name" value="DnaJ domain"/>
    <property type="match status" value="1"/>
</dbReference>
<dbReference type="PRINTS" id="PR00625">
    <property type="entry name" value="JDOMAIN"/>
</dbReference>
<evidence type="ECO:0000313" key="4">
    <source>
        <dbReference type="Proteomes" id="UP000590442"/>
    </source>
</evidence>
<dbReference type="InterPro" id="IPR036869">
    <property type="entry name" value="J_dom_sf"/>
</dbReference>
<dbReference type="Gene3D" id="1.10.3680.10">
    <property type="entry name" value="TerB-like"/>
    <property type="match status" value="1"/>
</dbReference>
<keyword evidence="1" id="KW-0812">Transmembrane</keyword>
<dbReference type="SUPFAM" id="SSF46565">
    <property type="entry name" value="Chaperone J-domain"/>
    <property type="match status" value="1"/>
</dbReference>
<dbReference type="InterPro" id="IPR029024">
    <property type="entry name" value="TerB-like"/>
</dbReference>
<organism evidence="3 4">
    <name type="scientific">Saonia flava</name>
    <dbReference type="NCBI Taxonomy" id="523696"/>
    <lineage>
        <taxon>Bacteria</taxon>
        <taxon>Pseudomonadati</taxon>
        <taxon>Bacteroidota</taxon>
        <taxon>Flavobacteriia</taxon>
        <taxon>Flavobacteriales</taxon>
        <taxon>Flavobacteriaceae</taxon>
        <taxon>Saonia</taxon>
    </lineage>
</organism>
<dbReference type="PANTHER" id="PTHR24074">
    <property type="entry name" value="CO-CHAPERONE PROTEIN DJLA"/>
    <property type="match status" value="1"/>
</dbReference>
<accession>A0A846R4B7</accession>
<proteinExistence type="predicted"/>
<evidence type="ECO:0000313" key="3">
    <source>
        <dbReference type="EMBL" id="NJB71649.1"/>
    </source>
</evidence>
<dbReference type="SMART" id="SM00271">
    <property type="entry name" value="DnaJ"/>
    <property type="match status" value="1"/>
</dbReference>
<dbReference type="Pfam" id="PF00226">
    <property type="entry name" value="DnaJ"/>
    <property type="match status" value="1"/>
</dbReference>
<sequence>MEKFKIIMFKWFGAILGYYIFRYPGAILGFFIGSAIDSFSAKGEGSIGRGAGTVFRDMRRQQVSPADFELNLLSLCSIVIKADGQVSQRELDYVRQYFVSTYGKEKANAIFRTFNEVIKKREISAQKVCAYMTQRTRYEVRLQLLHFLFGIAQADGNVSTPEINKIREMAGYLRVNLSDFESIMAMFIKSADNAYKILEIGKNASDEEVKKAYRTMAKKYHPDKVITENEAIKKGAEEKFKQVQKAYEEIQKERGIS</sequence>